<feature type="signal peptide" evidence="1">
    <location>
        <begin position="1"/>
        <end position="23"/>
    </location>
</feature>
<comment type="caution">
    <text evidence="2">The sequence shown here is derived from an EMBL/GenBank/DDBJ whole genome shotgun (WGS) entry which is preliminary data.</text>
</comment>
<evidence type="ECO:0000256" key="1">
    <source>
        <dbReference type="SAM" id="SignalP"/>
    </source>
</evidence>
<reference evidence="2" key="1">
    <citation type="submission" date="2021-01" db="EMBL/GenBank/DDBJ databases">
        <title>Whole genome shotgun sequence of Demequina activiva NBRC 110675.</title>
        <authorList>
            <person name="Komaki H."/>
            <person name="Tamura T."/>
        </authorList>
    </citation>
    <scope>NUCLEOTIDE SEQUENCE</scope>
    <source>
        <strain evidence="2">NBRC 110675</strain>
    </source>
</reference>
<evidence type="ECO:0000313" key="2">
    <source>
        <dbReference type="EMBL" id="GIG54174.1"/>
    </source>
</evidence>
<dbReference type="EMBL" id="BONR01000001">
    <property type="protein sequence ID" value="GIG54174.1"/>
    <property type="molecule type" value="Genomic_DNA"/>
</dbReference>
<dbReference type="PROSITE" id="PS51257">
    <property type="entry name" value="PROKAR_LIPOPROTEIN"/>
    <property type="match status" value="1"/>
</dbReference>
<accession>A0A919UG79</accession>
<organism evidence="2 3">
    <name type="scientific">Demequina activiva</name>
    <dbReference type="NCBI Taxonomy" id="1582364"/>
    <lineage>
        <taxon>Bacteria</taxon>
        <taxon>Bacillati</taxon>
        <taxon>Actinomycetota</taxon>
        <taxon>Actinomycetes</taxon>
        <taxon>Micrococcales</taxon>
        <taxon>Demequinaceae</taxon>
        <taxon>Demequina</taxon>
    </lineage>
</organism>
<name>A0A919UG79_9MICO</name>
<proteinExistence type="predicted"/>
<dbReference type="Proteomes" id="UP000652354">
    <property type="component" value="Unassembled WGS sequence"/>
</dbReference>
<dbReference type="AlphaFoldDB" id="A0A919UG79"/>
<evidence type="ECO:0000313" key="3">
    <source>
        <dbReference type="Proteomes" id="UP000652354"/>
    </source>
</evidence>
<evidence type="ECO:0008006" key="4">
    <source>
        <dbReference type="Google" id="ProtNLM"/>
    </source>
</evidence>
<keyword evidence="1" id="KW-0732">Signal</keyword>
<gene>
    <name evidence="2" type="ORF">Dac01nite_09260</name>
</gene>
<sequence>MRFHRHMRIGAVAAVLASTAALAACSAGDPPALNPTADAPVASTSPVATATATPQPSLASAAVDPGVYAIACDPAGHARPDAVTVLSETQYRIGGWNHLNGVGTFASARLAPTEYAISAQAFVEQPDCDGQRALETVLVKKTYDWDRQHANGMEASFPAESLTFGEVSDIVLELRVDAATTAIPSASDLAAAYGDVLDEKQLGELDAQQINLELTLYGDGAGAGAQTMNAGIIVAVDPAEFADGWVRVAVPREDLTFYTETDYVRTEVAPDAHATLLVEGLRINPETATGATVRRLVTGVGGEFDPAAKPELLKEMGLTFALIQVGRSA</sequence>
<keyword evidence="3" id="KW-1185">Reference proteome</keyword>
<feature type="chain" id="PRO_5037272397" description="Lipoprotein" evidence="1">
    <location>
        <begin position="24"/>
        <end position="329"/>
    </location>
</feature>
<protein>
    <recommendedName>
        <fullName evidence="4">Lipoprotein</fullName>
    </recommendedName>
</protein>